<dbReference type="Proteomes" id="UP001207468">
    <property type="component" value="Unassembled WGS sequence"/>
</dbReference>
<accession>A0ACC0U426</accession>
<keyword evidence="2" id="KW-1185">Reference proteome</keyword>
<protein>
    <submittedName>
        <fullName evidence="1">MAGE-domain-containing protein</fullName>
    </submittedName>
</protein>
<comment type="caution">
    <text evidence="1">The sequence shown here is derived from an EMBL/GenBank/DDBJ whole genome shotgun (WGS) entry which is preliminary data.</text>
</comment>
<reference evidence="1" key="1">
    <citation type="submission" date="2021-03" db="EMBL/GenBank/DDBJ databases">
        <title>Evolutionary priming and transition to the ectomycorrhizal habit in an iconic lineage of mushroom-forming fungi: is preadaptation a requirement?</title>
        <authorList>
            <consortium name="DOE Joint Genome Institute"/>
            <person name="Looney B.P."/>
            <person name="Miyauchi S."/>
            <person name="Morin E."/>
            <person name="Drula E."/>
            <person name="Courty P.E."/>
            <person name="Chicoki N."/>
            <person name="Fauchery L."/>
            <person name="Kohler A."/>
            <person name="Kuo A."/>
            <person name="LaButti K."/>
            <person name="Pangilinan J."/>
            <person name="Lipzen A."/>
            <person name="Riley R."/>
            <person name="Andreopoulos W."/>
            <person name="He G."/>
            <person name="Johnson J."/>
            <person name="Barry K.W."/>
            <person name="Grigoriev I.V."/>
            <person name="Nagy L."/>
            <person name="Hibbett D."/>
            <person name="Henrissat B."/>
            <person name="Matheny P.B."/>
            <person name="Labbe J."/>
            <person name="Martin A.F."/>
        </authorList>
    </citation>
    <scope>NUCLEOTIDE SEQUENCE</scope>
    <source>
        <strain evidence="1">BPL698</strain>
    </source>
</reference>
<proteinExistence type="predicted"/>
<evidence type="ECO:0000313" key="2">
    <source>
        <dbReference type="Proteomes" id="UP001207468"/>
    </source>
</evidence>
<evidence type="ECO:0000313" key="1">
    <source>
        <dbReference type="EMBL" id="KAI9461517.1"/>
    </source>
</evidence>
<gene>
    <name evidence="1" type="ORF">F5148DRAFT_1286655</name>
</gene>
<sequence length="431" mass="46917">MPRAALSHSQRQPSQRETQRSGRTQRRVDYQVDEEEAPTQNYEDDEEPGLDDTDTDLKKRAADLVRLALFQEQRRMPLRRDEISKRIMGSQRTAFKAVFEEAQTILRGTFGMELVELATRAATHDSVSGSTGKSKAQEKAVTQDGGEGAGDRQGVTGFKKKGRFSQSLSRPVSQGSKTYIIRSTLDPVLIERASLTNKRILEAETADAPDDVDGAEPGIRTYGCLIAWNSSDQFSALGIMHVVLALILVSGKVINDMDLRALLRRLRLRPPTQLALPAHSPQRTLTLEAYLLQLQRQGYLDRTYIGAGSGRAGETSQKRSRGRGGGAMEQSGAGDGEDSDVACEWRWGPRAVAEIGEAAVARFIAEFMAERANRVGGPGGRPTGEGDGEASDDEGGGRRERVHREEAQRRLAALLRGVESAAGGDLAGMTA</sequence>
<name>A0ACC0U426_9AGAM</name>
<dbReference type="EMBL" id="JAGFNK010000177">
    <property type="protein sequence ID" value="KAI9461517.1"/>
    <property type="molecule type" value="Genomic_DNA"/>
</dbReference>
<organism evidence="1 2">
    <name type="scientific">Russula earlei</name>
    <dbReference type="NCBI Taxonomy" id="71964"/>
    <lineage>
        <taxon>Eukaryota</taxon>
        <taxon>Fungi</taxon>
        <taxon>Dikarya</taxon>
        <taxon>Basidiomycota</taxon>
        <taxon>Agaricomycotina</taxon>
        <taxon>Agaricomycetes</taxon>
        <taxon>Russulales</taxon>
        <taxon>Russulaceae</taxon>
        <taxon>Russula</taxon>
    </lineage>
</organism>